<gene>
    <name evidence="7" type="ordered locus">SGRA_1067</name>
</gene>
<keyword evidence="8" id="KW-1185">Reference proteome</keyword>
<evidence type="ECO:0000256" key="3">
    <source>
        <dbReference type="ARBA" id="ARBA00022746"/>
    </source>
</evidence>
<evidence type="ECO:0000256" key="2">
    <source>
        <dbReference type="ARBA" id="ARBA00006046"/>
    </source>
</evidence>
<evidence type="ECO:0000313" key="8">
    <source>
        <dbReference type="Proteomes" id="UP000007519"/>
    </source>
</evidence>
<dbReference type="OrthoDB" id="9774675at2"/>
<dbReference type="RefSeq" id="WP_015691451.1">
    <property type="nucleotide sequence ID" value="NC_016940.1"/>
</dbReference>
<dbReference type="EMBL" id="CP002831">
    <property type="protein sequence ID" value="AFC23802.1"/>
    <property type="molecule type" value="Genomic_DNA"/>
</dbReference>
<evidence type="ECO:0000313" key="7">
    <source>
        <dbReference type="EMBL" id="AFC23802.1"/>
    </source>
</evidence>
<dbReference type="GO" id="GO:0016491">
    <property type="term" value="F:oxidoreductase activity"/>
    <property type="evidence" value="ECO:0007669"/>
    <property type="project" value="UniProtKB-KW"/>
</dbReference>
<dbReference type="PANTHER" id="PTHR43734">
    <property type="entry name" value="PHYTOENE DESATURASE"/>
    <property type="match status" value="1"/>
</dbReference>
<dbReference type="SUPFAM" id="SSF51905">
    <property type="entry name" value="FAD/NAD(P)-binding domain"/>
    <property type="match status" value="1"/>
</dbReference>
<dbReference type="InterPro" id="IPR014105">
    <property type="entry name" value="Carotenoid/retinoid_OxRdtase"/>
</dbReference>
<dbReference type="Proteomes" id="UP000007519">
    <property type="component" value="Chromosome"/>
</dbReference>
<reference evidence="7 8" key="1">
    <citation type="journal article" date="2012" name="Stand. Genomic Sci.">
        <title>Complete genome sequencing and analysis of Saprospira grandis str. Lewin, a predatory marine bacterium.</title>
        <authorList>
            <person name="Saw J.H."/>
            <person name="Yuryev A."/>
            <person name="Kanbe M."/>
            <person name="Hou S."/>
            <person name="Young A.G."/>
            <person name="Aizawa S."/>
            <person name="Alam M."/>
        </authorList>
    </citation>
    <scope>NUCLEOTIDE SEQUENCE [LARGE SCALE GENOMIC DNA]</scope>
    <source>
        <strain evidence="7 8">Lewin</strain>
    </source>
</reference>
<comment type="pathway">
    <text evidence="1 5">Carotenoid biosynthesis.</text>
</comment>
<organism evidence="7 8">
    <name type="scientific">Saprospira grandis (strain Lewin)</name>
    <dbReference type="NCBI Taxonomy" id="984262"/>
    <lineage>
        <taxon>Bacteria</taxon>
        <taxon>Pseudomonadati</taxon>
        <taxon>Bacteroidota</taxon>
        <taxon>Saprospiria</taxon>
        <taxon>Saprospirales</taxon>
        <taxon>Saprospiraceae</taxon>
        <taxon>Saprospira</taxon>
    </lineage>
</organism>
<dbReference type="InterPro" id="IPR054840">
    <property type="entry name" value="hydcarot_desat_CrtD"/>
</dbReference>
<keyword evidence="4 5" id="KW-0560">Oxidoreductase</keyword>
<accession>H6L3F5</accession>
<dbReference type="PANTHER" id="PTHR43734:SF7">
    <property type="entry name" value="4,4'-DIAPONEUROSPORENE OXYGENASE"/>
    <property type="match status" value="1"/>
</dbReference>
<sequence>MNQQNIAIIGAGIGGIGAAVRLAAAGHRVAVFEANSYPGGKLSNLQVGDYRFDAGPSLFTMPQYVEELFALAGENPKDFGFDYHRLNTVCKYFWEDGQSISAYADLHKYGQEVEEKLGFPAQALKDYLAWARFRYETTAPIFLENSLHRLSTYLRWKTFKRVLAMPWLGLHRSLDQENKKRLKQHPKMVQLFNRYATYNGSSPYKTPGIMSLIPHLEQGFGAFMPKGGMKEISHSLVRLAEHLGVKFHYGQKVEEILVQNKAVKGIRIGQKELAFDQVVCNMDIFFAYDRLLPRQPRPKRILEQPKSSSALIFYWGMDQSFPELDVHNIFFSDNYPEEFRQLFEEKSLYEDPTVYIHISSKIEQTDAPLGHENWFVMINAPQLDGQDWEQLIAQSKKRIIQKLERILGRPIQPHIVQEELLSPALIQAKTQSHLGSLYGTSSNNSMAAFFRHPNFSRQLSGLYFVGGSVHPGGGIPLALLSAKLATEDLIKNLK</sequence>
<protein>
    <submittedName>
        <fullName evidence="7">Phytoene desaturase</fullName>
    </submittedName>
</protein>
<evidence type="ECO:0000256" key="5">
    <source>
        <dbReference type="RuleBase" id="RU362075"/>
    </source>
</evidence>
<comment type="similarity">
    <text evidence="2 5">Belongs to the carotenoid/retinoid oxidoreductase family.</text>
</comment>
<keyword evidence="3 5" id="KW-0125">Carotenoid biosynthesis</keyword>
<dbReference type="Pfam" id="PF01593">
    <property type="entry name" value="Amino_oxidase"/>
    <property type="match status" value="1"/>
</dbReference>
<dbReference type="NCBIfam" id="NF042421">
    <property type="entry name" value="hydcarot_desat_CrtD"/>
    <property type="match status" value="1"/>
</dbReference>
<proteinExistence type="inferred from homology"/>
<dbReference type="GO" id="GO:0016117">
    <property type="term" value="P:carotenoid biosynthetic process"/>
    <property type="evidence" value="ECO:0007669"/>
    <property type="project" value="UniProtKB-KW"/>
</dbReference>
<dbReference type="KEGG" id="sgn:SGRA_1067"/>
<dbReference type="InterPro" id="IPR036188">
    <property type="entry name" value="FAD/NAD-bd_sf"/>
</dbReference>
<dbReference type="NCBIfam" id="TIGR02734">
    <property type="entry name" value="crtI_fam"/>
    <property type="match status" value="1"/>
</dbReference>
<dbReference type="AlphaFoldDB" id="H6L3F5"/>
<dbReference type="InterPro" id="IPR002937">
    <property type="entry name" value="Amino_oxidase"/>
</dbReference>
<feature type="domain" description="Amine oxidase" evidence="6">
    <location>
        <begin position="13"/>
        <end position="489"/>
    </location>
</feature>
<name>H6L3F5_SAPGL</name>
<dbReference type="STRING" id="984262.SGRA_1067"/>
<evidence type="ECO:0000259" key="6">
    <source>
        <dbReference type="Pfam" id="PF01593"/>
    </source>
</evidence>
<evidence type="ECO:0000256" key="4">
    <source>
        <dbReference type="ARBA" id="ARBA00023002"/>
    </source>
</evidence>
<evidence type="ECO:0000256" key="1">
    <source>
        <dbReference type="ARBA" id="ARBA00004829"/>
    </source>
</evidence>
<dbReference type="eggNOG" id="COG1233">
    <property type="taxonomic scope" value="Bacteria"/>
</dbReference>
<dbReference type="HOGENOM" id="CLU_019722_2_1_10"/>
<dbReference type="Gene3D" id="3.50.50.60">
    <property type="entry name" value="FAD/NAD(P)-binding domain"/>
    <property type="match status" value="2"/>
</dbReference>